<dbReference type="AlphaFoldDB" id="B7J840"/>
<accession>B7J840</accession>
<name>B7J840_ACIF2</name>
<dbReference type="PaxDb" id="243159-AFE_1093"/>
<feature type="compositionally biased region" description="Polar residues" evidence="1">
    <location>
        <begin position="310"/>
        <end position="322"/>
    </location>
</feature>
<organism evidence="3 4">
    <name type="scientific">Acidithiobacillus ferrooxidans (strain ATCC 23270 / DSM 14882 / CIP 104768 / NCIMB 8455)</name>
    <name type="common">Ferrobacillus ferrooxidans (strain ATCC 23270)</name>
    <dbReference type="NCBI Taxonomy" id="243159"/>
    <lineage>
        <taxon>Bacteria</taxon>
        <taxon>Pseudomonadati</taxon>
        <taxon>Pseudomonadota</taxon>
        <taxon>Acidithiobacillia</taxon>
        <taxon>Acidithiobacillales</taxon>
        <taxon>Acidithiobacillaceae</taxon>
        <taxon>Acidithiobacillus</taxon>
    </lineage>
</organism>
<dbReference type="KEGG" id="afr:AFE_1093"/>
<dbReference type="STRING" id="243159.AFE_1093"/>
<feature type="region of interest" description="Disordered" evidence="1">
    <location>
        <begin position="261"/>
        <end position="322"/>
    </location>
</feature>
<gene>
    <name evidence="3" type="ordered locus">AFE_1093</name>
</gene>
<feature type="transmembrane region" description="Helical" evidence="2">
    <location>
        <begin position="12"/>
        <end position="36"/>
    </location>
</feature>
<dbReference type="EMBL" id="CP001219">
    <property type="protein sequence ID" value="ACK78401.1"/>
    <property type="molecule type" value="Genomic_DNA"/>
</dbReference>
<dbReference type="HOGENOM" id="CLU_784421_0_0_6"/>
<evidence type="ECO:0000313" key="4">
    <source>
        <dbReference type="Proteomes" id="UP000001362"/>
    </source>
</evidence>
<evidence type="ECO:0000313" key="3">
    <source>
        <dbReference type="EMBL" id="ACK78401.1"/>
    </source>
</evidence>
<evidence type="ECO:0000256" key="1">
    <source>
        <dbReference type="SAM" id="MobiDB-lite"/>
    </source>
</evidence>
<protein>
    <submittedName>
        <fullName evidence="3">Uncharacterized protein</fullName>
    </submittedName>
</protein>
<evidence type="ECO:0000256" key="2">
    <source>
        <dbReference type="SAM" id="Phobius"/>
    </source>
</evidence>
<keyword evidence="4" id="KW-1185">Reference proteome</keyword>
<dbReference type="Proteomes" id="UP000001362">
    <property type="component" value="Chromosome"/>
</dbReference>
<proteinExistence type="predicted"/>
<keyword evidence="2" id="KW-0472">Membrane</keyword>
<keyword evidence="2" id="KW-0812">Transmembrane</keyword>
<keyword evidence="2" id="KW-1133">Transmembrane helix</keyword>
<feature type="compositionally biased region" description="Polar residues" evidence="1">
    <location>
        <begin position="282"/>
        <end position="294"/>
    </location>
</feature>
<dbReference type="Gene3D" id="2.60.120.260">
    <property type="entry name" value="Galactose-binding domain-like"/>
    <property type="match status" value="1"/>
</dbReference>
<dbReference type="eggNOG" id="ENOG5031FJ9">
    <property type="taxonomic scope" value="Bacteria"/>
</dbReference>
<sequence>MTASALIFAVGLMVYLRYYMGIVFVLLGALALYYGWPVLEDIFNFHPNCVVVNQQFAQEEGYANNTLACQRNLIATDNQTGEDCSCNGESATPQCVTYYSVCSGNLANYESGGDSCTCGFANSTQSQIPVCDAPPPGGVDQDNLTNACTTSTGGWVGGAGYCTDTSIPHEAVFIAPVALADDGQIVGNAYYTEQTTIDNTTSSPVTVTWYGESDNSGWYFINGQQVGYNPNWDALNTMTVTLQPGINTLDVTVWNSPQSSSGPYYGANPSGTADEVVGNGGTIYSATGQGNSWQEVAGPPIAPNPAPPASQTDCYTQSCSAP</sequence>
<reference evidence="3 4" key="1">
    <citation type="journal article" date="2008" name="BMC Genomics">
        <title>Acidithiobacillus ferrooxidans metabolism: from genome sequence to industrial applications.</title>
        <authorList>
            <person name="Valdes J."/>
            <person name="Pedroso I."/>
            <person name="Quatrini R."/>
            <person name="Dodson R.J."/>
            <person name="Tettelin H."/>
            <person name="Blake R.II."/>
            <person name="Eisen J.A."/>
            <person name="Holmes D.S."/>
        </authorList>
    </citation>
    <scope>NUCLEOTIDE SEQUENCE [LARGE SCALE GENOMIC DNA]</scope>
    <source>
        <strain evidence="4">ATCC 23270 / DSM 14882 / CIP 104768 / NCIMB 8455</strain>
    </source>
</reference>